<sequence>MISLLLYALILPKVTSRRTVVKRNLPRTEIFQLLQNISQTDFDSDEKTDLSDEEYIPEARMESTSANECSLFTQSAQNAYYSESKNEEICL</sequence>
<feature type="signal peptide" evidence="1">
    <location>
        <begin position="1"/>
        <end position="16"/>
    </location>
</feature>
<dbReference type="AlphaFoldDB" id="A0A8X6T6U8"/>
<organism evidence="2 3">
    <name type="scientific">Nephila pilipes</name>
    <name type="common">Giant wood spider</name>
    <name type="synonym">Nephila maculata</name>
    <dbReference type="NCBI Taxonomy" id="299642"/>
    <lineage>
        <taxon>Eukaryota</taxon>
        <taxon>Metazoa</taxon>
        <taxon>Ecdysozoa</taxon>
        <taxon>Arthropoda</taxon>
        <taxon>Chelicerata</taxon>
        <taxon>Arachnida</taxon>
        <taxon>Araneae</taxon>
        <taxon>Araneomorphae</taxon>
        <taxon>Entelegynae</taxon>
        <taxon>Araneoidea</taxon>
        <taxon>Nephilidae</taxon>
        <taxon>Nephila</taxon>
    </lineage>
</organism>
<feature type="chain" id="PRO_5036477460" evidence="1">
    <location>
        <begin position="17"/>
        <end position="91"/>
    </location>
</feature>
<gene>
    <name evidence="2" type="ORF">NPIL_583151</name>
</gene>
<name>A0A8X6T6U8_NEPPI</name>
<dbReference type="EMBL" id="BMAW01003411">
    <property type="protein sequence ID" value="GFS83417.1"/>
    <property type="molecule type" value="Genomic_DNA"/>
</dbReference>
<protein>
    <submittedName>
        <fullName evidence="2">Uncharacterized protein</fullName>
    </submittedName>
</protein>
<comment type="caution">
    <text evidence="2">The sequence shown here is derived from an EMBL/GenBank/DDBJ whole genome shotgun (WGS) entry which is preliminary data.</text>
</comment>
<evidence type="ECO:0000313" key="3">
    <source>
        <dbReference type="Proteomes" id="UP000887013"/>
    </source>
</evidence>
<keyword evidence="3" id="KW-1185">Reference proteome</keyword>
<dbReference type="OrthoDB" id="6468919at2759"/>
<dbReference type="Proteomes" id="UP000887013">
    <property type="component" value="Unassembled WGS sequence"/>
</dbReference>
<keyword evidence="1" id="KW-0732">Signal</keyword>
<accession>A0A8X6T6U8</accession>
<evidence type="ECO:0000256" key="1">
    <source>
        <dbReference type="SAM" id="SignalP"/>
    </source>
</evidence>
<proteinExistence type="predicted"/>
<evidence type="ECO:0000313" key="2">
    <source>
        <dbReference type="EMBL" id="GFS83417.1"/>
    </source>
</evidence>
<reference evidence="2" key="1">
    <citation type="submission" date="2020-08" db="EMBL/GenBank/DDBJ databases">
        <title>Multicomponent nature underlies the extraordinary mechanical properties of spider dragline silk.</title>
        <authorList>
            <person name="Kono N."/>
            <person name="Nakamura H."/>
            <person name="Mori M."/>
            <person name="Yoshida Y."/>
            <person name="Ohtoshi R."/>
            <person name="Malay A.D."/>
            <person name="Moran D.A.P."/>
            <person name="Tomita M."/>
            <person name="Numata K."/>
            <person name="Arakawa K."/>
        </authorList>
    </citation>
    <scope>NUCLEOTIDE SEQUENCE</scope>
</reference>